<evidence type="ECO:0000259" key="3">
    <source>
        <dbReference type="PROSITE" id="PS51387"/>
    </source>
</evidence>
<dbReference type="GO" id="GO:0019154">
    <property type="term" value="F:glycolate dehydrogenase activity"/>
    <property type="evidence" value="ECO:0007669"/>
    <property type="project" value="UniProtKB-EC"/>
</dbReference>
<evidence type="ECO:0000256" key="2">
    <source>
        <dbReference type="ARBA" id="ARBA00022827"/>
    </source>
</evidence>
<dbReference type="PANTHER" id="PTHR11748">
    <property type="entry name" value="D-LACTATE DEHYDROGENASE"/>
    <property type="match status" value="1"/>
</dbReference>
<dbReference type="EC" id="1.1.99.14" evidence="4"/>
<dbReference type="InterPro" id="IPR016164">
    <property type="entry name" value="FAD-linked_Oxase-like_C"/>
</dbReference>
<comment type="caution">
    <text evidence="4">The sequence shown here is derived from an EMBL/GenBank/DDBJ whole genome shotgun (WGS) entry which is preliminary data.</text>
</comment>
<dbReference type="SUPFAM" id="SSF55103">
    <property type="entry name" value="FAD-linked oxidases, C-terminal domain"/>
    <property type="match status" value="1"/>
</dbReference>
<dbReference type="Gene3D" id="3.30.465.10">
    <property type="match status" value="1"/>
</dbReference>
<keyword evidence="5" id="KW-1185">Reference proteome</keyword>
<dbReference type="InterPro" id="IPR016166">
    <property type="entry name" value="FAD-bd_PCMH"/>
</dbReference>
<dbReference type="PANTHER" id="PTHR11748:SF103">
    <property type="entry name" value="GLYCOLATE OXIDASE SUBUNIT GLCE"/>
    <property type="match status" value="1"/>
</dbReference>
<dbReference type="EMBL" id="JAIVFP010000001">
    <property type="protein sequence ID" value="MCI4681185.1"/>
    <property type="molecule type" value="Genomic_DNA"/>
</dbReference>
<gene>
    <name evidence="4" type="primary">glcE</name>
    <name evidence="4" type="ORF">K2U94_00060</name>
</gene>
<accession>A0ABS9Z1I5</accession>
<dbReference type="SUPFAM" id="SSF56176">
    <property type="entry name" value="FAD-binding/transporter-associated domain-like"/>
    <property type="match status" value="1"/>
</dbReference>
<evidence type="ECO:0000256" key="1">
    <source>
        <dbReference type="ARBA" id="ARBA00022630"/>
    </source>
</evidence>
<dbReference type="Pfam" id="PF01565">
    <property type="entry name" value="FAD_binding_4"/>
    <property type="match status" value="1"/>
</dbReference>
<dbReference type="RefSeq" id="WP_243065266.1">
    <property type="nucleotide sequence ID" value="NZ_JAIVFK010000050.1"/>
</dbReference>
<sequence>MTELQPADADEAAEIILWAATEGKTLEICAGRSKRALGRATTTDAVLDISRLAGVVQYEPAELILTARPGTPLKEIEALLEGKGQMLAFEPPDWRGLLGGGGEPTLGGTIACNLSGPRRARAGAARDFFLGFSGVNGRGERFKAGGKVVKNVTGYDLCKLMAGSFGTLALLTEVTVKVTPRPESACTLLIPGLTDEAAGALMSKALNTPFEVSAAAHLPSAAARRLGFAESGLTALRIEGPAPSIAFRADALEQILGSGPRLDAGETAALWRKIGEAAPLLPQGERVVWRLCPTPSAAAALISNLRGELPLADFFYDWAGGLIWLSLDATEAGPDAGAEVVRAALKPHGGHATLVVANAEMRAKVAVFEPEAPALAALSRRLKQGYDPCGALNPGRMREAE</sequence>
<name>A0ABS9Z1I5_9HYPH</name>
<protein>
    <submittedName>
        <fullName evidence="4">Glycolate oxidase subunit GlcE</fullName>
        <ecNumber evidence="4">1.1.99.14</ecNumber>
    </submittedName>
</protein>
<reference evidence="4" key="1">
    <citation type="journal article" date="2022" name="ISME J.">
        <title>Identification of active gaseous-alkane degraders at natural gas seeps.</title>
        <authorList>
            <person name="Farhan Ul Haque M."/>
            <person name="Hernandez M."/>
            <person name="Crombie A.T."/>
            <person name="Murrell J.C."/>
        </authorList>
    </citation>
    <scope>NUCLEOTIDE SEQUENCE</scope>
    <source>
        <strain evidence="4">PC2</strain>
    </source>
</reference>
<organism evidence="4 5">
    <name type="scientific">Candidatus Rhodoblastus alkanivorans</name>
    <dbReference type="NCBI Taxonomy" id="2954117"/>
    <lineage>
        <taxon>Bacteria</taxon>
        <taxon>Pseudomonadati</taxon>
        <taxon>Pseudomonadota</taxon>
        <taxon>Alphaproteobacteria</taxon>
        <taxon>Hyphomicrobiales</taxon>
        <taxon>Rhodoblastaceae</taxon>
        <taxon>Rhodoblastus</taxon>
    </lineage>
</organism>
<feature type="domain" description="FAD-binding PCMH-type" evidence="3">
    <location>
        <begin position="1"/>
        <end position="181"/>
    </location>
</feature>
<dbReference type="InterPro" id="IPR036318">
    <property type="entry name" value="FAD-bd_PCMH-like_sf"/>
</dbReference>
<evidence type="ECO:0000313" key="4">
    <source>
        <dbReference type="EMBL" id="MCI4681185.1"/>
    </source>
</evidence>
<keyword evidence="2" id="KW-0274">FAD</keyword>
<keyword evidence="1" id="KW-0285">Flavoprotein</keyword>
<keyword evidence="4" id="KW-0560">Oxidoreductase</keyword>
<dbReference type="InterPro" id="IPR016169">
    <property type="entry name" value="FAD-bd_PCMH_sub2"/>
</dbReference>
<dbReference type="NCBIfam" id="NF008439">
    <property type="entry name" value="PRK11282.1"/>
    <property type="match status" value="1"/>
</dbReference>
<dbReference type="Proteomes" id="UP001139104">
    <property type="component" value="Unassembled WGS sequence"/>
</dbReference>
<dbReference type="PROSITE" id="PS51387">
    <property type="entry name" value="FAD_PCMH"/>
    <property type="match status" value="1"/>
</dbReference>
<evidence type="ECO:0000313" key="5">
    <source>
        <dbReference type="Proteomes" id="UP001139104"/>
    </source>
</evidence>
<proteinExistence type="predicted"/>
<dbReference type="InterPro" id="IPR006094">
    <property type="entry name" value="Oxid_FAD_bind_N"/>
</dbReference>